<proteinExistence type="predicted"/>
<dbReference type="AlphaFoldDB" id="A0A9N9X319"/>
<dbReference type="EMBL" id="OU896717">
    <property type="protein sequence ID" value="CAG9814812.1"/>
    <property type="molecule type" value="Genomic_DNA"/>
</dbReference>
<dbReference type="OrthoDB" id="6819210at2759"/>
<gene>
    <name evidence="1" type="ORF">PHAECO_LOCUS2512</name>
</gene>
<reference evidence="1" key="1">
    <citation type="submission" date="2022-01" db="EMBL/GenBank/DDBJ databases">
        <authorList>
            <person name="King R."/>
        </authorList>
    </citation>
    <scope>NUCLEOTIDE SEQUENCE</scope>
</reference>
<protein>
    <submittedName>
        <fullName evidence="1">Uncharacterized protein</fullName>
    </submittedName>
</protein>
<dbReference type="Proteomes" id="UP001153737">
    <property type="component" value="Chromosome 11"/>
</dbReference>
<name>A0A9N9X319_PHACE</name>
<keyword evidence="2" id="KW-1185">Reference proteome</keyword>
<accession>A0A9N9X319</accession>
<organism evidence="1 2">
    <name type="scientific">Phaedon cochleariae</name>
    <name type="common">Mustard beetle</name>
    <dbReference type="NCBI Taxonomy" id="80249"/>
    <lineage>
        <taxon>Eukaryota</taxon>
        <taxon>Metazoa</taxon>
        <taxon>Ecdysozoa</taxon>
        <taxon>Arthropoda</taxon>
        <taxon>Hexapoda</taxon>
        <taxon>Insecta</taxon>
        <taxon>Pterygota</taxon>
        <taxon>Neoptera</taxon>
        <taxon>Endopterygota</taxon>
        <taxon>Coleoptera</taxon>
        <taxon>Polyphaga</taxon>
        <taxon>Cucujiformia</taxon>
        <taxon>Chrysomeloidea</taxon>
        <taxon>Chrysomelidae</taxon>
        <taxon>Chrysomelinae</taxon>
        <taxon>Chrysomelini</taxon>
        <taxon>Phaedon</taxon>
    </lineage>
</organism>
<evidence type="ECO:0000313" key="1">
    <source>
        <dbReference type="EMBL" id="CAG9814812.1"/>
    </source>
</evidence>
<reference evidence="1" key="2">
    <citation type="submission" date="2022-10" db="EMBL/GenBank/DDBJ databases">
        <authorList>
            <consortium name="ENA_rothamsted_submissions"/>
            <consortium name="culmorum"/>
            <person name="King R."/>
        </authorList>
    </citation>
    <scope>NUCLEOTIDE SEQUENCE</scope>
</reference>
<sequence>MECGRLSKSELVYELKIRGLEDVGTMEEMRSTLRRLVRMEKDGESLKYPEYQLVADDELKICEVKLDDLGKLLSDLTTDERSSPFKKIETKLQHTLMRVDRIPTTTEEEKKKRSKLLAKLLQLKTQLLQRDKVVNSLQRNVNLQGVTPAQTSDPEEATVVGMSRDGGMSEWNKRIPVFDDERGTHPVEFVKGICVRSFCVPCGRLVDNSADGKESRRPTTFVSPPAILGSVSPLFGIDLPSCFVRAHVIKKSSATCQRKLKH</sequence>
<evidence type="ECO:0000313" key="2">
    <source>
        <dbReference type="Proteomes" id="UP001153737"/>
    </source>
</evidence>